<dbReference type="InterPro" id="IPR005303">
    <property type="entry name" value="MOCOS_middle"/>
</dbReference>
<organism evidence="2 3">
    <name type="scientific">Kutzneria buriramensis</name>
    <dbReference type="NCBI Taxonomy" id="1045776"/>
    <lineage>
        <taxon>Bacteria</taxon>
        <taxon>Bacillati</taxon>
        <taxon>Actinomycetota</taxon>
        <taxon>Actinomycetes</taxon>
        <taxon>Pseudonocardiales</taxon>
        <taxon>Pseudonocardiaceae</taxon>
        <taxon>Kutzneria</taxon>
    </lineage>
</organism>
<dbReference type="Pfam" id="PF03473">
    <property type="entry name" value="MOSC"/>
    <property type="match status" value="1"/>
</dbReference>
<proteinExistence type="predicted"/>
<dbReference type="RefSeq" id="WP_116172067.1">
    <property type="nucleotide sequence ID" value="NZ_CP144375.1"/>
</dbReference>
<dbReference type="Proteomes" id="UP000256269">
    <property type="component" value="Unassembled WGS sequence"/>
</dbReference>
<gene>
    <name evidence="2" type="ORF">BCF44_10197</name>
</gene>
<protein>
    <recommendedName>
        <fullName evidence="1">MOSC domain-containing protein</fullName>
    </recommendedName>
</protein>
<dbReference type="InterPro" id="IPR005302">
    <property type="entry name" value="MoCF_Sase_C"/>
</dbReference>
<accession>A0A3E0I8Z9</accession>
<sequence length="280" mass="29773">MSAQVAGLVSYPIKGCAGTPASTAVVTPTGLLHDRAWMVVDGDGVFRSQRNEPRLAVVRPSVQGDRLVVTAPEIEDLVLDVMPDGPQRPVRVHSWNGIGADQGDAAAEWFSEVLGEPSRLVGLPPGHHRVSGGEIEGLVGFADAHALLVTSLASLDGLNERILAKGAEAVPMSRFRPNIVISGWSEPHTEDQVRRMTIGDVEFGYAKECVRCAVPMVDQDTGRRAGPEPIRSLAQYRRHPDGGVTFGMKAVVLRPGAVSVGDAVAVQRWAELPSCAAEPA</sequence>
<dbReference type="Pfam" id="PF03476">
    <property type="entry name" value="MOSC_N"/>
    <property type="match status" value="1"/>
</dbReference>
<feature type="domain" description="MOSC" evidence="1">
    <location>
        <begin position="118"/>
        <end position="267"/>
    </location>
</feature>
<dbReference type="PROSITE" id="PS51340">
    <property type="entry name" value="MOSC"/>
    <property type="match status" value="1"/>
</dbReference>
<evidence type="ECO:0000259" key="1">
    <source>
        <dbReference type="PROSITE" id="PS51340"/>
    </source>
</evidence>
<evidence type="ECO:0000313" key="3">
    <source>
        <dbReference type="Proteomes" id="UP000256269"/>
    </source>
</evidence>
<dbReference type="GO" id="GO:0030151">
    <property type="term" value="F:molybdenum ion binding"/>
    <property type="evidence" value="ECO:0007669"/>
    <property type="project" value="InterPro"/>
</dbReference>
<dbReference type="PANTHER" id="PTHR14237">
    <property type="entry name" value="MOLYBDOPTERIN COFACTOR SULFURASE MOSC"/>
    <property type="match status" value="1"/>
</dbReference>
<dbReference type="OrthoDB" id="9793178at2"/>
<comment type="caution">
    <text evidence="2">The sequence shown here is derived from an EMBL/GenBank/DDBJ whole genome shotgun (WGS) entry which is preliminary data.</text>
</comment>
<evidence type="ECO:0000313" key="2">
    <source>
        <dbReference type="EMBL" id="REH55081.1"/>
    </source>
</evidence>
<dbReference type="InterPro" id="IPR011037">
    <property type="entry name" value="Pyrv_Knase-like_insert_dom_sf"/>
</dbReference>
<reference evidence="2 3" key="1">
    <citation type="submission" date="2018-08" db="EMBL/GenBank/DDBJ databases">
        <title>Genomic Encyclopedia of Archaeal and Bacterial Type Strains, Phase II (KMG-II): from individual species to whole genera.</title>
        <authorList>
            <person name="Goeker M."/>
        </authorList>
    </citation>
    <scope>NUCLEOTIDE SEQUENCE [LARGE SCALE GENOMIC DNA]</scope>
    <source>
        <strain evidence="2 3">DSM 45791</strain>
    </source>
</reference>
<dbReference type="PANTHER" id="PTHR14237:SF19">
    <property type="entry name" value="MITOCHONDRIAL AMIDOXIME REDUCING COMPONENT 1"/>
    <property type="match status" value="1"/>
</dbReference>
<dbReference type="EMBL" id="QUNO01000001">
    <property type="protein sequence ID" value="REH55081.1"/>
    <property type="molecule type" value="Genomic_DNA"/>
</dbReference>
<dbReference type="SUPFAM" id="SSF141673">
    <property type="entry name" value="MOSC N-terminal domain-like"/>
    <property type="match status" value="1"/>
</dbReference>
<name>A0A3E0I8Z9_9PSEU</name>
<dbReference type="GO" id="GO:0030170">
    <property type="term" value="F:pyridoxal phosphate binding"/>
    <property type="evidence" value="ECO:0007669"/>
    <property type="project" value="InterPro"/>
</dbReference>
<keyword evidence="3" id="KW-1185">Reference proteome</keyword>
<dbReference type="SUPFAM" id="SSF50800">
    <property type="entry name" value="PK beta-barrel domain-like"/>
    <property type="match status" value="1"/>
</dbReference>
<dbReference type="AlphaFoldDB" id="A0A3E0I8Z9"/>
<dbReference type="GO" id="GO:0003824">
    <property type="term" value="F:catalytic activity"/>
    <property type="evidence" value="ECO:0007669"/>
    <property type="project" value="InterPro"/>
</dbReference>